<evidence type="ECO:0000313" key="4">
    <source>
        <dbReference type="Proteomes" id="UP001449657"/>
    </source>
</evidence>
<dbReference type="InterPro" id="IPR014756">
    <property type="entry name" value="Ig_E-set"/>
</dbReference>
<dbReference type="InterPro" id="IPR013783">
    <property type="entry name" value="Ig-like_fold"/>
</dbReference>
<dbReference type="SUPFAM" id="SSF81296">
    <property type="entry name" value="E set domains"/>
    <property type="match status" value="1"/>
</dbReference>
<dbReference type="SUPFAM" id="SSF50998">
    <property type="entry name" value="Quinoprotein alcohol dehydrogenase-like"/>
    <property type="match status" value="1"/>
</dbReference>
<name>A0ABZ2ZCT4_9BACT</name>
<dbReference type="Gene3D" id="2.80.10.50">
    <property type="match status" value="2"/>
</dbReference>
<keyword evidence="4" id="KW-1185">Reference proteome</keyword>
<evidence type="ECO:0000259" key="2">
    <source>
        <dbReference type="Pfam" id="PF01833"/>
    </source>
</evidence>
<protein>
    <submittedName>
        <fullName evidence="3">DUF5008 domain-containing protein</fullName>
    </submittedName>
</protein>
<dbReference type="Pfam" id="PF17164">
    <property type="entry name" value="DUF5122"/>
    <property type="match status" value="4"/>
</dbReference>
<dbReference type="InterPro" id="IPR011047">
    <property type="entry name" value="Quinoprotein_ADH-like_sf"/>
</dbReference>
<feature type="signal peptide" evidence="1">
    <location>
        <begin position="1"/>
        <end position="23"/>
    </location>
</feature>
<dbReference type="InterPro" id="IPR013431">
    <property type="entry name" value="Delta_60_rpt"/>
</dbReference>
<dbReference type="NCBIfam" id="TIGR02608">
    <property type="entry name" value="delta_60_rpt"/>
    <property type="match status" value="3"/>
</dbReference>
<dbReference type="Proteomes" id="UP001449657">
    <property type="component" value="Chromosome"/>
</dbReference>
<evidence type="ECO:0000313" key="3">
    <source>
        <dbReference type="EMBL" id="WZN49117.1"/>
    </source>
</evidence>
<feature type="chain" id="PRO_5046410209" evidence="1">
    <location>
        <begin position="24"/>
        <end position="538"/>
    </location>
</feature>
<keyword evidence="1" id="KW-0732">Signal</keyword>
<gene>
    <name evidence="3" type="ORF">WJU22_13150</name>
</gene>
<feature type="domain" description="IPT/TIG" evidence="2">
    <location>
        <begin position="56"/>
        <end position="116"/>
    </location>
</feature>
<proteinExistence type="predicted"/>
<dbReference type="PROSITE" id="PS51257">
    <property type="entry name" value="PROKAR_LIPOPROTEIN"/>
    <property type="match status" value="1"/>
</dbReference>
<accession>A0ABZ2ZCT4</accession>
<dbReference type="RefSeq" id="WP_341843692.1">
    <property type="nucleotide sequence ID" value="NZ_CP149792.1"/>
</dbReference>
<sequence>MNSKRTYNNWFPVWMLALPAMLAACKKDPFSGTDPYAGAKEPVQIKIDKTASVPGYGAAGTTVTIKGSGFQRYKDSGLAVKFNGVEGQISSVTDEAVSVKVPASASSGLITLSVARQVFPGPRFRVTGPITIDQQFASMPGADNGNIKTLAYVPGGKYLIGGTFDDYDNSGAKDGYHGLARINADGHIDRDFKIGKGFGGSVNAIAVQSDGKIVVGGTFDNYDDRFQAGYVSRITRLNDNGSMDSLQITNVAGKKQGIPALNAYFDGDIHHIVQTPDSGKLVVFGSFKYFMRKNFAGVTVDGLRDSILVDSIRMEGMVRLHEDGTFDSSFHFNAATRSSFAGPNGPVNDAVMLDDGKMLIVGNFTRYNGQSSPNIARLNRDGSADGDFSPGTGPDASVNSVCVLADGRILIAGAFMKYNGAESRKVAVLKANGSGDPSFSVGTGVNGGPNGLVRKGFQLKNGKILITGSFDLFSGVRREGTVVLDGDGKISEGYNTMGGMSGFVDAMLNVPNANATLMVGSFTEFDLLSLSRIVLLRY</sequence>
<dbReference type="Gene3D" id="2.60.40.10">
    <property type="entry name" value="Immunoglobulins"/>
    <property type="match status" value="1"/>
</dbReference>
<evidence type="ECO:0000256" key="1">
    <source>
        <dbReference type="SAM" id="SignalP"/>
    </source>
</evidence>
<reference evidence="3 4" key="1">
    <citation type="submission" date="2024-03" db="EMBL/GenBank/DDBJ databases">
        <title>Chitinophaga caseinilytica sp. nov., a casein hydrolysing bacterium isolated from forest soil.</title>
        <authorList>
            <person name="Lee D.S."/>
            <person name="Han D.M."/>
            <person name="Baek J.H."/>
            <person name="Choi D.G."/>
            <person name="Jeon J.H."/>
            <person name="Jeon C.O."/>
        </authorList>
    </citation>
    <scope>NUCLEOTIDE SEQUENCE [LARGE SCALE GENOMIC DNA]</scope>
    <source>
        <strain evidence="3 4">KACC 19118</strain>
    </source>
</reference>
<dbReference type="EMBL" id="CP150096">
    <property type="protein sequence ID" value="WZN49117.1"/>
    <property type="molecule type" value="Genomic_DNA"/>
</dbReference>
<dbReference type="Pfam" id="PF01833">
    <property type="entry name" value="TIG"/>
    <property type="match status" value="1"/>
</dbReference>
<organism evidence="3 4">
    <name type="scientific">Chitinophaga caseinilytica</name>
    <dbReference type="NCBI Taxonomy" id="2267521"/>
    <lineage>
        <taxon>Bacteria</taxon>
        <taxon>Pseudomonadati</taxon>
        <taxon>Bacteroidota</taxon>
        <taxon>Chitinophagia</taxon>
        <taxon>Chitinophagales</taxon>
        <taxon>Chitinophagaceae</taxon>
        <taxon>Chitinophaga</taxon>
    </lineage>
</organism>
<dbReference type="InterPro" id="IPR002909">
    <property type="entry name" value="IPT_dom"/>
</dbReference>